<organism evidence="2 3">
    <name type="scientific">Allacma fusca</name>
    <dbReference type="NCBI Taxonomy" id="39272"/>
    <lineage>
        <taxon>Eukaryota</taxon>
        <taxon>Metazoa</taxon>
        <taxon>Ecdysozoa</taxon>
        <taxon>Arthropoda</taxon>
        <taxon>Hexapoda</taxon>
        <taxon>Collembola</taxon>
        <taxon>Symphypleona</taxon>
        <taxon>Sminthuridae</taxon>
        <taxon>Allacma</taxon>
    </lineage>
</organism>
<sequence length="124" mass="13864">MNFTNFIVCAIFVAISAIAIIPSDTVASRKDIRYCGFKRCNASHEVCVRQQVKINSTYQIIGFESKCVNSTGLPRNVTGLCANVLCLEGYTCVLPRQRFFRHVMQATCKIVPVRGKSQNGTRRN</sequence>
<name>A0A8J2LA46_9HEXA</name>
<proteinExistence type="predicted"/>
<gene>
    <name evidence="2" type="ORF">AFUS01_LOCUS41283</name>
</gene>
<dbReference type="AlphaFoldDB" id="A0A8J2LA46"/>
<keyword evidence="1" id="KW-0732">Signal</keyword>
<evidence type="ECO:0000313" key="3">
    <source>
        <dbReference type="Proteomes" id="UP000708208"/>
    </source>
</evidence>
<evidence type="ECO:0000256" key="1">
    <source>
        <dbReference type="SAM" id="SignalP"/>
    </source>
</evidence>
<keyword evidence="3" id="KW-1185">Reference proteome</keyword>
<dbReference type="EMBL" id="CAJVCH010560965">
    <property type="protein sequence ID" value="CAG7831542.1"/>
    <property type="molecule type" value="Genomic_DNA"/>
</dbReference>
<reference evidence="2" key="1">
    <citation type="submission" date="2021-06" db="EMBL/GenBank/DDBJ databases">
        <authorList>
            <person name="Hodson N. C."/>
            <person name="Mongue J. A."/>
            <person name="Jaron S. K."/>
        </authorList>
    </citation>
    <scope>NUCLEOTIDE SEQUENCE</scope>
</reference>
<feature type="chain" id="PRO_5035199866" evidence="1">
    <location>
        <begin position="18"/>
        <end position="124"/>
    </location>
</feature>
<protein>
    <submittedName>
        <fullName evidence="2">Uncharacterized protein</fullName>
    </submittedName>
</protein>
<evidence type="ECO:0000313" key="2">
    <source>
        <dbReference type="EMBL" id="CAG7831542.1"/>
    </source>
</evidence>
<accession>A0A8J2LA46</accession>
<dbReference type="Proteomes" id="UP000708208">
    <property type="component" value="Unassembled WGS sequence"/>
</dbReference>
<comment type="caution">
    <text evidence="2">The sequence shown here is derived from an EMBL/GenBank/DDBJ whole genome shotgun (WGS) entry which is preliminary data.</text>
</comment>
<feature type="signal peptide" evidence="1">
    <location>
        <begin position="1"/>
        <end position="17"/>
    </location>
</feature>